<protein>
    <recommendedName>
        <fullName evidence="5">Lipoprotein</fullName>
    </recommendedName>
</protein>
<gene>
    <name evidence="3" type="ordered locus">Caci_1186</name>
</gene>
<dbReference type="Proteomes" id="UP000000851">
    <property type="component" value="Chromosome"/>
</dbReference>
<organism evidence="3 4">
    <name type="scientific">Catenulispora acidiphila (strain DSM 44928 / JCM 14897 / NBRC 102108 / NRRL B-24433 / ID139908)</name>
    <dbReference type="NCBI Taxonomy" id="479433"/>
    <lineage>
        <taxon>Bacteria</taxon>
        <taxon>Bacillati</taxon>
        <taxon>Actinomycetota</taxon>
        <taxon>Actinomycetes</taxon>
        <taxon>Catenulisporales</taxon>
        <taxon>Catenulisporaceae</taxon>
        <taxon>Catenulispora</taxon>
    </lineage>
</organism>
<accession>C7Q614</accession>
<feature type="signal peptide" evidence="2">
    <location>
        <begin position="1"/>
        <end position="23"/>
    </location>
</feature>
<evidence type="ECO:0000313" key="3">
    <source>
        <dbReference type="EMBL" id="ACU70111.1"/>
    </source>
</evidence>
<reference evidence="3 4" key="1">
    <citation type="journal article" date="2009" name="Stand. Genomic Sci.">
        <title>Complete genome sequence of Catenulispora acidiphila type strain (ID 139908).</title>
        <authorList>
            <person name="Copeland A."/>
            <person name="Lapidus A."/>
            <person name="Glavina Del Rio T."/>
            <person name="Nolan M."/>
            <person name="Lucas S."/>
            <person name="Chen F."/>
            <person name="Tice H."/>
            <person name="Cheng J.F."/>
            <person name="Bruce D."/>
            <person name="Goodwin L."/>
            <person name="Pitluck S."/>
            <person name="Mikhailova N."/>
            <person name="Pati A."/>
            <person name="Ivanova N."/>
            <person name="Mavromatis K."/>
            <person name="Chen A."/>
            <person name="Palaniappan K."/>
            <person name="Chain P."/>
            <person name="Land M."/>
            <person name="Hauser L."/>
            <person name="Chang Y.J."/>
            <person name="Jeffries C.D."/>
            <person name="Chertkov O."/>
            <person name="Brettin T."/>
            <person name="Detter J.C."/>
            <person name="Han C."/>
            <person name="Ali Z."/>
            <person name="Tindall B.J."/>
            <person name="Goker M."/>
            <person name="Bristow J."/>
            <person name="Eisen J.A."/>
            <person name="Markowitz V."/>
            <person name="Hugenholtz P."/>
            <person name="Kyrpides N.C."/>
            <person name="Klenk H.P."/>
        </authorList>
    </citation>
    <scope>NUCLEOTIDE SEQUENCE [LARGE SCALE GENOMIC DNA]</scope>
    <source>
        <strain evidence="4">DSM 44928 / JCM 14897 / NBRC 102108 / NRRL B-24433 / ID139908</strain>
    </source>
</reference>
<feature type="region of interest" description="Disordered" evidence="1">
    <location>
        <begin position="216"/>
        <end position="238"/>
    </location>
</feature>
<feature type="region of interest" description="Disordered" evidence="1">
    <location>
        <begin position="23"/>
        <end position="65"/>
    </location>
</feature>
<feature type="compositionally biased region" description="Low complexity" evidence="1">
    <location>
        <begin position="29"/>
        <end position="65"/>
    </location>
</feature>
<dbReference type="PROSITE" id="PS51257">
    <property type="entry name" value="PROKAR_LIPOPROTEIN"/>
    <property type="match status" value="1"/>
</dbReference>
<keyword evidence="4" id="KW-1185">Reference proteome</keyword>
<proteinExistence type="predicted"/>
<evidence type="ECO:0000313" key="4">
    <source>
        <dbReference type="Proteomes" id="UP000000851"/>
    </source>
</evidence>
<evidence type="ECO:0000256" key="2">
    <source>
        <dbReference type="SAM" id="SignalP"/>
    </source>
</evidence>
<evidence type="ECO:0000256" key="1">
    <source>
        <dbReference type="SAM" id="MobiDB-lite"/>
    </source>
</evidence>
<keyword evidence="2" id="KW-0732">Signal</keyword>
<dbReference type="EMBL" id="CP001700">
    <property type="protein sequence ID" value="ACU70111.1"/>
    <property type="molecule type" value="Genomic_DNA"/>
</dbReference>
<dbReference type="AlphaFoldDB" id="C7Q614"/>
<sequence precursor="true">MSKYLYAVALIISVTGCQSSAKAGGGAGSSSSAGATTPSTSGTSSSSSASSPSSPSGSASVSPTVPLLPPTGVLTRVAELSTSGGFVGTNALAVPTVAVYSDGTVVLAGQKRLTLTPGALDMLVSTLQDDLKSQPATTVLLPKGGHANPDESATVVGVYQPGGKYQTVSALGLNTGTASQYPAPVADAFAKVQALTTDAATPYTTTKVRYVLQCSPQENSPQKPWPTGLPQPARSQPVNCSEAHNADGAVAAAVRAACTDTNTRQPQPAVTVYGSASGARICRWRYALPDETS</sequence>
<dbReference type="RefSeq" id="WP_012785405.1">
    <property type="nucleotide sequence ID" value="NC_013131.1"/>
</dbReference>
<dbReference type="KEGG" id="cai:Caci_1186"/>
<dbReference type="STRING" id="479433.Caci_1186"/>
<dbReference type="InParanoid" id="C7Q614"/>
<evidence type="ECO:0008006" key="5">
    <source>
        <dbReference type="Google" id="ProtNLM"/>
    </source>
</evidence>
<name>C7Q614_CATAD</name>
<dbReference type="eggNOG" id="ENOG502ZVWS">
    <property type="taxonomic scope" value="Bacteria"/>
</dbReference>
<dbReference type="HOGENOM" id="CLU_948956_0_0_11"/>
<feature type="chain" id="PRO_5002982923" description="Lipoprotein" evidence="2">
    <location>
        <begin position="24"/>
        <end position="293"/>
    </location>
</feature>